<dbReference type="Pfam" id="PF12796">
    <property type="entry name" value="Ank_2"/>
    <property type="match status" value="1"/>
</dbReference>
<protein>
    <submittedName>
        <fullName evidence="1">Ankyrin repeat</fullName>
    </submittedName>
</protein>
<dbReference type="HOGENOM" id="CLU_2685470_0_0_5"/>
<proteinExistence type="predicted"/>
<name>A8EYB2_RICCK</name>
<dbReference type="EMBL" id="CP000409">
    <property type="protein sequence ID" value="ABV73345.1"/>
    <property type="molecule type" value="Genomic_DNA"/>
</dbReference>
<dbReference type="InterPro" id="IPR002110">
    <property type="entry name" value="Ankyrin_rpt"/>
</dbReference>
<dbReference type="Proteomes" id="UP000007056">
    <property type="component" value="Chromosome"/>
</dbReference>
<organism evidence="1 2">
    <name type="scientific">Rickettsia canadensis (strain McKiel)</name>
    <dbReference type="NCBI Taxonomy" id="293613"/>
    <lineage>
        <taxon>Bacteria</taxon>
        <taxon>Pseudomonadati</taxon>
        <taxon>Pseudomonadota</taxon>
        <taxon>Alphaproteobacteria</taxon>
        <taxon>Rickettsiales</taxon>
        <taxon>Rickettsiaceae</taxon>
        <taxon>Rickettsieae</taxon>
        <taxon>Rickettsia</taxon>
        <taxon>belli group</taxon>
    </lineage>
</organism>
<dbReference type="KEGG" id="rcm:A1E_02000"/>
<accession>A8EYB2</accession>
<sequence>MDVVNGLNKLRAVSTTELFLASANNVIKVAKWLVEEKTGVNMYSDMFRCTPLNSVARSGYYKVVKYLISKQELQ</sequence>
<dbReference type="SUPFAM" id="SSF48403">
    <property type="entry name" value="Ankyrin repeat"/>
    <property type="match status" value="1"/>
</dbReference>
<dbReference type="RefSeq" id="WP_012148544.1">
    <property type="nucleotide sequence ID" value="NC_009879.1"/>
</dbReference>
<dbReference type="STRING" id="293613.A1E_02000"/>
<gene>
    <name evidence="1" type="ordered locus">A1E_02000</name>
</gene>
<dbReference type="InterPro" id="IPR036770">
    <property type="entry name" value="Ankyrin_rpt-contain_sf"/>
</dbReference>
<evidence type="ECO:0000313" key="2">
    <source>
        <dbReference type="Proteomes" id="UP000007056"/>
    </source>
</evidence>
<dbReference type="AlphaFoldDB" id="A8EYB2"/>
<reference evidence="2" key="1">
    <citation type="submission" date="2007-09" db="EMBL/GenBank/DDBJ databases">
        <title>Complete genome sequence of Rickettsia canadensis.</title>
        <authorList>
            <person name="Madan A."/>
            <person name="Fahey J."/>
            <person name="Helton E."/>
            <person name="Ketteman M."/>
            <person name="Madan A."/>
            <person name="Rodrigues S."/>
            <person name="Sanchez A."/>
            <person name="Whiting M."/>
            <person name="Dasch G."/>
            <person name="Eremeeva M."/>
        </authorList>
    </citation>
    <scope>NUCLEOTIDE SEQUENCE [LARGE SCALE GENOMIC DNA]</scope>
    <source>
        <strain evidence="2">McKiel</strain>
    </source>
</reference>
<dbReference type="Gene3D" id="1.25.40.20">
    <property type="entry name" value="Ankyrin repeat-containing domain"/>
    <property type="match status" value="1"/>
</dbReference>
<evidence type="ECO:0000313" key="1">
    <source>
        <dbReference type="EMBL" id="ABV73345.1"/>
    </source>
</evidence>